<accession>A0A502BGI4</accession>
<dbReference type="Proteomes" id="UP000315388">
    <property type="component" value="Unassembled WGS sequence"/>
</dbReference>
<reference evidence="1 2" key="1">
    <citation type="journal article" date="2003" name="Int. J. Syst. Evol. Microbiol.">
        <title>Towards a standardized format for the description of a novel species (of an established genus): Ochrobactrum gallinifaecis sp. nov.</title>
        <authorList>
            <person name="Kampfer P."/>
            <person name="Buczolits S."/>
            <person name="Albrecht A."/>
            <person name="Busse H.J."/>
            <person name="Stackebrandt E."/>
        </authorList>
    </citation>
    <scope>NUCLEOTIDE SEQUENCE [LARGE SCALE GENOMIC DNA]</scope>
    <source>
        <strain evidence="1 2">ISO 196</strain>
    </source>
</reference>
<dbReference type="EMBL" id="VEWJ01000021">
    <property type="protein sequence ID" value="TPF73962.1"/>
    <property type="molecule type" value="Genomic_DNA"/>
</dbReference>
<sequence>MCINDILEHKYFLLIFLQLKQRLVTMGSSPFNIKIDFSKPSDNVVGSGGADNVVITDEAIAEFQLNEDTFKKHLKKFSTKYHVFDYLYFKDPTPLNVCSGGNNAFAKFQRSPTTTSTCYQRADPISFDGSSEQLMVITSATWNNDTREPATFSETLKKEIAITSQTEWSAGAKLGLDQEISYEFFGLGGKTTVKVEESFGRASRNRKKITVGTTSAVSQVVQPGQTVIAELVAYQSKAKVRLFFKTAINRNSSGYLKQNDVDYCNFIPSIEMLESLKMPTEKVCYCDVECDYYSKIEIRLRNPETNNVLTAFPASFW</sequence>
<gene>
    <name evidence="1" type="ORF">FHY56_16965</name>
</gene>
<name>A0A502BGI4_9HYPH</name>
<dbReference type="Gene3D" id="2.170.15.10">
    <property type="entry name" value="Proaerolysin, chain A, domain 3"/>
    <property type="match status" value="1"/>
</dbReference>
<dbReference type="RefSeq" id="WP_140906332.1">
    <property type="nucleotide sequence ID" value="NZ_JBHTMD010000038.1"/>
</dbReference>
<keyword evidence="2" id="KW-1185">Reference proteome</keyword>
<evidence type="ECO:0000313" key="1">
    <source>
        <dbReference type="EMBL" id="TPF73962.1"/>
    </source>
</evidence>
<dbReference type="AlphaFoldDB" id="A0A502BGI4"/>
<evidence type="ECO:0000313" key="2">
    <source>
        <dbReference type="Proteomes" id="UP000315388"/>
    </source>
</evidence>
<protein>
    <submittedName>
        <fullName evidence="1">Uncharacterized protein</fullName>
    </submittedName>
</protein>
<comment type="caution">
    <text evidence="1">The sequence shown here is derived from an EMBL/GenBank/DDBJ whole genome shotgun (WGS) entry which is preliminary data.</text>
</comment>
<organism evidence="1 2">
    <name type="scientific">Brucella gallinifaecis</name>
    <dbReference type="NCBI Taxonomy" id="215590"/>
    <lineage>
        <taxon>Bacteria</taxon>
        <taxon>Pseudomonadati</taxon>
        <taxon>Pseudomonadota</taxon>
        <taxon>Alphaproteobacteria</taxon>
        <taxon>Hyphomicrobiales</taxon>
        <taxon>Brucellaceae</taxon>
        <taxon>Brucella/Ochrobactrum group</taxon>
        <taxon>Brucella</taxon>
    </lineage>
</organism>
<proteinExistence type="predicted"/>